<feature type="region of interest" description="Disordered" evidence="2">
    <location>
        <begin position="264"/>
        <end position="318"/>
    </location>
</feature>
<feature type="domain" description="Peptidase M28" evidence="6">
    <location>
        <begin position="393"/>
        <end position="580"/>
    </location>
</feature>
<name>A0AAN6DNG5_9EURO</name>
<proteinExistence type="inferred from homology"/>
<reference evidence="7" key="1">
    <citation type="journal article" date="2022" name="bioRxiv">
        <title>Deciphering the potential niche of two novel black yeast fungi from a biological soil crust based on their genomes, phenotypes, and melanin regulation.</title>
        <authorList>
            <consortium name="DOE Joint Genome Institute"/>
            <person name="Carr E.C."/>
            <person name="Barton Q."/>
            <person name="Grambo S."/>
            <person name="Sullivan M."/>
            <person name="Renfro C.M."/>
            <person name="Kuo A."/>
            <person name="Pangilinan J."/>
            <person name="Lipzen A."/>
            <person name="Keymanesh K."/>
            <person name="Savage E."/>
            <person name="Barry K."/>
            <person name="Grigoriev I.V."/>
            <person name="Riekhof W.R."/>
            <person name="Harris S.S."/>
        </authorList>
    </citation>
    <scope>NUCLEOTIDE SEQUENCE</scope>
    <source>
        <strain evidence="7">JF 03-4F</strain>
    </source>
</reference>
<dbReference type="PANTHER" id="PTHR10404">
    <property type="entry name" value="N-ACETYLATED-ALPHA-LINKED ACIDIC DIPEPTIDASE"/>
    <property type="match status" value="1"/>
</dbReference>
<dbReference type="FunFam" id="3.50.30.30:FF:000008">
    <property type="entry name" value="Glutamate carboxypeptidase 2"/>
    <property type="match status" value="1"/>
</dbReference>
<feature type="compositionally biased region" description="Polar residues" evidence="2">
    <location>
        <begin position="282"/>
        <end position="295"/>
    </location>
</feature>
<keyword evidence="7" id="KW-0378">Hydrolase</keyword>
<protein>
    <submittedName>
        <fullName evidence="7">Glutamate carboxypeptidase II</fullName>
    </submittedName>
</protein>
<dbReference type="InterPro" id="IPR036757">
    <property type="entry name" value="TFR-like_dimer_dom_sf"/>
</dbReference>
<dbReference type="AlphaFoldDB" id="A0AAN6DNG5"/>
<dbReference type="Gene3D" id="3.40.630.10">
    <property type="entry name" value="Zn peptidases"/>
    <property type="match status" value="1"/>
</dbReference>
<dbReference type="Pfam" id="PF04389">
    <property type="entry name" value="Peptidase_M28"/>
    <property type="match status" value="1"/>
</dbReference>
<evidence type="ECO:0000256" key="2">
    <source>
        <dbReference type="SAM" id="MobiDB-lite"/>
    </source>
</evidence>
<dbReference type="InterPro" id="IPR007365">
    <property type="entry name" value="TFR-like_dimer_dom"/>
</dbReference>
<gene>
    <name evidence="7" type="ORF">EDD36DRAFT_96621</name>
</gene>
<dbReference type="Gene3D" id="3.50.30.30">
    <property type="match status" value="1"/>
</dbReference>
<dbReference type="EMBL" id="MU404363">
    <property type="protein sequence ID" value="KAI1608357.1"/>
    <property type="molecule type" value="Genomic_DNA"/>
</dbReference>
<evidence type="ECO:0000313" key="7">
    <source>
        <dbReference type="EMBL" id="KAI1608357.1"/>
    </source>
</evidence>
<dbReference type="SUPFAM" id="SSF53187">
    <property type="entry name" value="Zn-dependent exopeptidases"/>
    <property type="match status" value="1"/>
</dbReference>
<dbReference type="Pfam" id="PF04253">
    <property type="entry name" value="TFR_dimer"/>
    <property type="match status" value="1"/>
</dbReference>
<organism evidence="7 8">
    <name type="scientific">Exophiala viscosa</name>
    <dbReference type="NCBI Taxonomy" id="2486360"/>
    <lineage>
        <taxon>Eukaryota</taxon>
        <taxon>Fungi</taxon>
        <taxon>Dikarya</taxon>
        <taxon>Ascomycota</taxon>
        <taxon>Pezizomycotina</taxon>
        <taxon>Eurotiomycetes</taxon>
        <taxon>Chaetothyriomycetidae</taxon>
        <taxon>Chaetothyriales</taxon>
        <taxon>Herpotrichiellaceae</taxon>
        <taxon>Exophiala</taxon>
    </lineage>
</organism>
<dbReference type="Proteomes" id="UP001203852">
    <property type="component" value="Unassembled WGS sequence"/>
</dbReference>
<keyword evidence="3" id="KW-1133">Transmembrane helix</keyword>
<evidence type="ECO:0000259" key="4">
    <source>
        <dbReference type="Pfam" id="PF02225"/>
    </source>
</evidence>
<keyword evidence="3" id="KW-0812">Transmembrane</keyword>
<dbReference type="InterPro" id="IPR007484">
    <property type="entry name" value="Peptidase_M28"/>
</dbReference>
<dbReference type="SUPFAM" id="SSF52025">
    <property type="entry name" value="PA domain"/>
    <property type="match status" value="1"/>
</dbReference>
<keyword evidence="7" id="KW-0121">Carboxypeptidase</keyword>
<dbReference type="Gene3D" id="1.20.930.40">
    <property type="entry name" value="Transferrin receptor-like, dimerisation domain"/>
    <property type="match status" value="1"/>
</dbReference>
<evidence type="ECO:0000259" key="5">
    <source>
        <dbReference type="Pfam" id="PF04253"/>
    </source>
</evidence>
<accession>A0AAN6DNG5</accession>
<evidence type="ECO:0000259" key="6">
    <source>
        <dbReference type="Pfam" id="PF04389"/>
    </source>
</evidence>
<keyword evidence="3" id="KW-0472">Membrane</keyword>
<dbReference type="InterPro" id="IPR039373">
    <property type="entry name" value="Peptidase_M28B"/>
</dbReference>
<evidence type="ECO:0000313" key="8">
    <source>
        <dbReference type="Proteomes" id="UP001203852"/>
    </source>
</evidence>
<dbReference type="FunFam" id="3.40.630.10:FF:000101">
    <property type="entry name" value="N-acetylated alpha-linked acidic dipeptidase like 1"/>
    <property type="match status" value="1"/>
</dbReference>
<feature type="domain" description="Transferrin receptor-like dimerisation" evidence="5">
    <location>
        <begin position="644"/>
        <end position="770"/>
    </location>
</feature>
<dbReference type="GO" id="GO:0004180">
    <property type="term" value="F:carboxypeptidase activity"/>
    <property type="evidence" value="ECO:0007669"/>
    <property type="project" value="UniProtKB-KW"/>
</dbReference>
<feature type="domain" description="PA" evidence="4">
    <location>
        <begin position="200"/>
        <end position="276"/>
    </location>
</feature>
<dbReference type="CDD" id="cd08022">
    <property type="entry name" value="M28_PSMA_like"/>
    <property type="match status" value="1"/>
</dbReference>
<dbReference type="SUPFAM" id="SSF47672">
    <property type="entry name" value="Transferrin receptor-like dimerisation domain"/>
    <property type="match status" value="1"/>
</dbReference>
<evidence type="ECO:0000256" key="3">
    <source>
        <dbReference type="SAM" id="Phobius"/>
    </source>
</evidence>
<keyword evidence="7" id="KW-0645">Protease</keyword>
<evidence type="ECO:0000256" key="1">
    <source>
        <dbReference type="ARBA" id="ARBA00005634"/>
    </source>
</evidence>
<dbReference type="InterPro" id="IPR003137">
    <property type="entry name" value="PA_domain"/>
</dbReference>
<sequence>MKNHANAMDERTPLVSTVSVTRKRPRHPFPHNTFRRFCSIALGSSLIALVICFLLPIAILPRGHDSLSTYLPWSRPFPNSWPQSTGITFTELQELLLSTPDEDKVRSWSEYYTAGPHLAGKNLSQAIWTRERWEEFGVKSEIVAYDVYINYPVSHRLALLQGDKVKYECSLEEDILSEDPTTSLKDRIPTFHGYSASGNVTAPYVYVNRGTFQDFEDLVAANISLSGKIALAKYGGVFRGLKVKRAQELGMVGVVIYSDPQEDGEITEENGYKPYPEGPARNPSSVQRGSTQYISTLPGDPTTPGYPSKPGVPRVDPHNSTPKIPSLPISYADALPLLKALNGHGPNASSFNKYWQGGGLGYKGVKYNIGPTPDSVVLNLVNEQEYVTTPLWNVIGIINGTIPDEVIVLGNHRDAWIVGGAGDPNSGSAALNEVIRSFGEALKAGWKPFRTIVFASWDGEEYGLVGSTEWVEEFLPWLSASTVAYLNVDVGTRGQHFEAAASPLLNALIYNVTGSVQSPNQTTKGQTVGDIWDGTIRTMGSGSDFTAFQDFAGIPSLDLGFSAGPKDAVYHYHSNYDSFHWMDSYGDNGWHYHVTITKIWALLAATLSETPVLPLSAKDYADGLGKYLNDVKKRSEQYSTAASFDFHDLDKATTKLQKAAARFDSYTAELKDRLGEGVPWWKWWKKVKLYYEVRKVNAKYKTLERQFLYQGGLDNRSWFKHVVFAPGRWTGYAGATFPGLVESFEDGNTTNALRWSGIIKESLNIATALLD</sequence>
<dbReference type="CDD" id="cd02121">
    <property type="entry name" value="PA_GCPII_like"/>
    <property type="match status" value="1"/>
</dbReference>
<comment type="similarity">
    <text evidence="1">Belongs to the peptidase M28 family. M28B subfamily.</text>
</comment>
<dbReference type="Pfam" id="PF02225">
    <property type="entry name" value="PA"/>
    <property type="match status" value="1"/>
</dbReference>
<feature type="transmembrane region" description="Helical" evidence="3">
    <location>
        <begin position="37"/>
        <end position="59"/>
    </location>
</feature>
<keyword evidence="8" id="KW-1185">Reference proteome</keyword>
<dbReference type="PANTHER" id="PTHR10404:SF46">
    <property type="entry name" value="VACUOLAR PROTEIN SORTING-ASSOCIATED PROTEIN 70"/>
    <property type="match status" value="1"/>
</dbReference>
<comment type="caution">
    <text evidence="7">The sequence shown here is derived from an EMBL/GenBank/DDBJ whole genome shotgun (WGS) entry which is preliminary data.</text>
</comment>
<dbReference type="InterPro" id="IPR046450">
    <property type="entry name" value="PA_dom_sf"/>
</dbReference>